<protein>
    <submittedName>
        <fullName evidence="1">Uncharacterized protein</fullName>
    </submittedName>
</protein>
<dbReference type="Proteomes" id="UP001177670">
    <property type="component" value="Unassembled WGS sequence"/>
</dbReference>
<evidence type="ECO:0000313" key="1">
    <source>
        <dbReference type="EMBL" id="KAK1136996.1"/>
    </source>
</evidence>
<keyword evidence="2" id="KW-1185">Reference proteome</keyword>
<reference evidence="1" key="1">
    <citation type="submission" date="2021-10" db="EMBL/GenBank/DDBJ databases">
        <title>Melipona bicolor Genome sequencing and assembly.</title>
        <authorList>
            <person name="Araujo N.S."/>
            <person name="Arias M.C."/>
        </authorList>
    </citation>
    <scope>NUCLEOTIDE SEQUENCE</scope>
    <source>
        <strain evidence="1">USP_2M_L1-L4_2017</strain>
        <tissue evidence="1">Whole body</tissue>
    </source>
</reference>
<sequence length="70" mass="7884">MDRPIRRLLRIKDNGWVRTKGQNEEKESAAMNVAGTQKYATWCATAALSSDSTLLDLWIIKKSGTEELCL</sequence>
<proteinExistence type="predicted"/>
<accession>A0AA40GFP0</accession>
<evidence type="ECO:0000313" key="2">
    <source>
        <dbReference type="Proteomes" id="UP001177670"/>
    </source>
</evidence>
<name>A0AA40GFP0_9HYME</name>
<dbReference type="EMBL" id="JAHYIQ010000001">
    <property type="protein sequence ID" value="KAK1136996.1"/>
    <property type="molecule type" value="Genomic_DNA"/>
</dbReference>
<dbReference type="AlphaFoldDB" id="A0AA40GFP0"/>
<comment type="caution">
    <text evidence="1">The sequence shown here is derived from an EMBL/GenBank/DDBJ whole genome shotgun (WGS) entry which is preliminary data.</text>
</comment>
<organism evidence="1 2">
    <name type="scientific">Melipona bicolor</name>
    <dbReference type="NCBI Taxonomy" id="60889"/>
    <lineage>
        <taxon>Eukaryota</taxon>
        <taxon>Metazoa</taxon>
        <taxon>Ecdysozoa</taxon>
        <taxon>Arthropoda</taxon>
        <taxon>Hexapoda</taxon>
        <taxon>Insecta</taxon>
        <taxon>Pterygota</taxon>
        <taxon>Neoptera</taxon>
        <taxon>Endopterygota</taxon>
        <taxon>Hymenoptera</taxon>
        <taxon>Apocrita</taxon>
        <taxon>Aculeata</taxon>
        <taxon>Apoidea</taxon>
        <taxon>Anthophila</taxon>
        <taxon>Apidae</taxon>
        <taxon>Melipona</taxon>
    </lineage>
</organism>
<gene>
    <name evidence="1" type="ORF">K0M31_001524</name>
</gene>